<protein>
    <recommendedName>
        <fullName evidence="3">VWA domain-containing protein</fullName>
    </recommendedName>
</protein>
<dbReference type="AlphaFoldDB" id="A0A6L9LDG7"/>
<evidence type="ECO:0000313" key="2">
    <source>
        <dbReference type="Proteomes" id="UP000474175"/>
    </source>
</evidence>
<reference evidence="1 2" key="1">
    <citation type="submission" date="2020-02" db="EMBL/GenBank/DDBJ databases">
        <title>Draft genome sequence of two Spirosoma agri KCTC 52727 and Spirosoma terrae KCTC 52035.</title>
        <authorList>
            <person name="Rojas J."/>
            <person name="Ambika Manirajan B."/>
            <person name="Suarez C."/>
            <person name="Ratering S."/>
            <person name="Schnell S."/>
        </authorList>
    </citation>
    <scope>NUCLEOTIDE SEQUENCE [LARGE SCALE GENOMIC DNA]</scope>
    <source>
        <strain evidence="1 2">KCTC 52035</strain>
    </source>
</reference>
<name>A0A6L9LDG7_9BACT</name>
<dbReference type="RefSeq" id="WP_163951727.1">
    <property type="nucleotide sequence ID" value="NZ_JAAFZH010000008.1"/>
</dbReference>
<keyword evidence="2" id="KW-1185">Reference proteome</keyword>
<accession>A0A6L9LDG7</accession>
<dbReference type="EMBL" id="JAAFZH010000008">
    <property type="protein sequence ID" value="NDU96853.1"/>
    <property type="molecule type" value="Genomic_DNA"/>
</dbReference>
<gene>
    <name evidence="1" type="ORF">GK108_18360</name>
</gene>
<evidence type="ECO:0000313" key="1">
    <source>
        <dbReference type="EMBL" id="NDU96853.1"/>
    </source>
</evidence>
<dbReference type="Proteomes" id="UP000474175">
    <property type="component" value="Unassembled WGS sequence"/>
</dbReference>
<evidence type="ECO:0008006" key="3">
    <source>
        <dbReference type="Google" id="ProtNLM"/>
    </source>
</evidence>
<comment type="caution">
    <text evidence="1">The sequence shown here is derived from an EMBL/GenBank/DDBJ whole genome shotgun (WGS) entry which is preliminary data.</text>
</comment>
<organism evidence="1 2">
    <name type="scientific">Spirosoma terrae</name>
    <dbReference type="NCBI Taxonomy" id="1968276"/>
    <lineage>
        <taxon>Bacteria</taxon>
        <taxon>Pseudomonadati</taxon>
        <taxon>Bacteroidota</taxon>
        <taxon>Cytophagia</taxon>
        <taxon>Cytophagales</taxon>
        <taxon>Cytophagaceae</taxon>
        <taxon>Spirosoma</taxon>
    </lineage>
</organism>
<proteinExistence type="predicted"/>
<sequence>MWIIHFSIVLLLTLASLVASGQPVGPPVLIVLAVDASKSALPVPKPTVRQLREIEALLLENNTSGTIAFAVIGNPKPEMRHFYRFNLESLPVVKSNVVLTVQAQIRRQAQLAMAENRRRSIEWEALYQQVVLQYKPNGSELSNVSEVFAKATILLREPAYKGYRRILVFCSDLKNEPKRPNAVVPWSISLNGIPQLTVIGTGASDPNPFTGLSNYVVLADVAGLVPAIKAILNP</sequence>